<dbReference type="Proteomes" id="UP000789342">
    <property type="component" value="Unassembled WGS sequence"/>
</dbReference>
<reference evidence="1" key="1">
    <citation type="submission" date="2021-06" db="EMBL/GenBank/DDBJ databases">
        <authorList>
            <person name="Kallberg Y."/>
            <person name="Tangrot J."/>
            <person name="Rosling A."/>
        </authorList>
    </citation>
    <scope>NUCLEOTIDE SEQUENCE</scope>
    <source>
        <strain evidence="1">CL551</strain>
    </source>
</reference>
<dbReference type="InterPro" id="IPR036388">
    <property type="entry name" value="WH-like_DNA-bd_sf"/>
</dbReference>
<dbReference type="AlphaFoldDB" id="A0A9N8WNA0"/>
<comment type="caution">
    <text evidence="1">The sequence shown here is derived from an EMBL/GenBank/DDBJ whole genome shotgun (WGS) entry which is preliminary data.</text>
</comment>
<feature type="non-terminal residue" evidence="1">
    <location>
        <position position="1"/>
    </location>
</feature>
<gene>
    <name evidence="1" type="ORF">AMORRO_LOCUS2845</name>
</gene>
<evidence type="ECO:0000313" key="2">
    <source>
        <dbReference type="Proteomes" id="UP000789342"/>
    </source>
</evidence>
<keyword evidence="2" id="KW-1185">Reference proteome</keyword>
<dbReference type="Gene3D" id="1.10.10.10">
    <property type="entry name" value="Winged helix-like DNA-binding domain superfamily/Winged helix DNA-binding domain"/>
    <property type="match status" value="1"/>
</dbReference>
<name>A0A9N8WNA0_9GLOM</name>
<sequence>PTLNVQLYDATEVAKSIVQLVKLNQHANVTMQQFVGMMKQETTKRLSDVVQKKQLEFPSDFRPTDLTRDDVDKLFKILVLENYLNEKSVPNYSGFVASYIKV</sequence>
<evidence type="ECO:0000313" key="1">
    <source>
        <dbReference type="EMBL" id="CAG8492502.1"/>
    </source>
</evidence>
<organism evidence="1 2">
    <name type="scientific">Acaulospora morrowiae</name>
    <dbReference type="NCBI Taxonomy" id="94023"/>
    <lineage>
        <taxon>Eukaryota</taxon>
        <taxon>Fungi</taxon>
        <taxon>Fungi incertae sedis</taxon>
        <taxon>Mucoromycota</taxon>
        <taxon>Glomeromycotina</taxon>
        <taxon>Glomeromycetes</taxon>
        <taxon>Diversisporales</taxon>
        <taxon>Acaulosporaceae</taxon>
        <taxon>Acaulospora</taxon>
    </lineage>
</organism>
<dbReference type="OrthoDB" id="2487900at2759"/>
<accession>A0A9N8WNA0</accession>
<dbReference type="EMBL" id="CAJVPV010001283">
    <property type="protein sequence ID" value="CAG8492502.1"/>
    <property type="molecule type" value="Genomic_DNA"/>
</dbReference>
<proteinExistence type="predicted"/>
<protein>
    <submittedName>
        <fullName evidence="1">17706_t:CDS:1</fullName>
    </submittedName>
</protein>